<dbReference type="InterPro" id="IPR016040">
    <property type="entry name" value="NAD(P)-bd_dom"/>
</dbReference>
<evidence type="ECO:0000256" key="1">
    <source>
        <dbReference type="SAM" id="MobiDB-lite"/>
    </source>
</evidence>
<dbReference type="Gene3D" id="3.40.50.720">
    <property type="entry name" value="NAD(P)-binding Rossmann-like Domain"/>
    <property type="match status" value="1"/>
</dbReference>
<dbReference type="AlphaFoldDB" id="A0A7Y7IEX7"/>
<dbReference type="Proteomes" id="UP000543556">
    <property type="component" value="Unassembled WGS sequence"/>
</dbReference>
<evidence type="ECO:0000313" key="3">
    <source>
        <dbReference type="EMBL" id="NVM94236.1"/>
    </source>
</evidence>
<name>A0A7Y7IEX7_9MICC</name>
<feature type="region of interest" description="Disordered" evidence="1">
    <location>
        <begin position="194"/>
        <end position="220"/>
    </location>
</feature>
<protein>
    <submittedName>
        <fullName evidence="3">NAD(P)H-binding protein</fullName>
    </submittedName>
</protein>
<evidence type="ECO:0000259" key="2">
    <source>
        <dbReference type="Pfam" id="PF13460"/>
    </source>
</evidence>
<feature type="domain" description="NAD(P)-binding" evidence="2">
    <location>
        <begin position="16"/>
        <end position="83"/>
    </location>
</feature>
<dbReference type="EMBL" id="JAAMFM010000004">
    <property type="protein sequence ID" value="NVM94236.1"/>
    <property type="molecule type" value="Genomic_DNA"/>
</dbReference>
<comment type="caution">
    <text evidence="3">The sequence shown here is derived from an EMBL/GenBank/DDBJ whole genome shotgun (WGS) entry which is preliminary data.</text>
</comment>
<dbReference type="Pfam" id="PF13460">
    <property type="entry name" value="NAD_binding_10"/>
    <property type="match status" value="1"/>
</dbReference>
<accession>A0A7Y7IEX7</accession>
<proteinExistence type="predicted"/>
<organism evidence="3 4">
    <name type="scientific">Arthrobacter wenxiniae</name>
    <dbReference type="NCBI Taxonomy" id="2713570"/>
    <lineage>
        <taxon>Bacteria</taxon>
        <taxon>Bacillati</taxon>
        <taxon>Actinomycetota</taxon>
        <taxon>Actinomycetes</taxon>
        <taxon>Micrococcales</taxon>
        <taxon>Micrococcaceae</taxon>
        <taxon>Arthrobacter</taxon>
    </lineage>
</organism>
<keyword evidence="4" id="KW-1185">Reference proteome</keyword>
<evidence type="ECO:0000313" key="4">
    <source>
        <dbReference type="Proteomes" id="UP000543556"/>
    </source>
</evidence>
<gene>
    <name evidence="3" type="ORF">G6034_04790</name>
</gene>
<reference evidence="3 4" key="1">
    <citation type="submission" date="2020-02" db="EMBL/GenBank/DDBJ databases">
        <title>Genome sequence of strain AETb3-4.</title>
        <authorList>
            <person name="Gao J."/>
            <person name="Zhang X."/>
        </authorList>
    </citation>
    <scope>NUCLEOTIDE SEQUENCE [LARGE SCALE GENOMIC DNA]</scope>
    <source>
        <strain evidence="3 4">AETb3-4</strain>
    </source>
</reference>
<sequence length="220" mass="24201">MPTLRSRLAIAFARVFPRAAYEDVTATAEAIRETDREWPIVRPPLLNDGPKTGRVVAGYLGNGLVGGRLARANAADFMLRQLQGASLVRQAPLGEQRLRNARARRLGTSAARGHAPTRAFRPGFRPQPWHLPWNAATAFLPPFVRRLLAAVGCALRLPAIGVAGRGSRLAGRRARRMTGKPTWRRARRSWLVHPIPDPGGRAGIRRAGEERRPQRGRSTG</sequence>